<dbReference type="RefSeq" id="WP_271087222.1">
    <property type="nucleotide sequence ID" value="NZ_JAPJZH010000001.1"/>
</dbReference>
<dbReference type="Gene3D" id="2.160.20.10">
    <property type="entry name" value="Single-stranded right-handed beta-helix, Pectin lyase-like"/>
    <property type="match status" value="1"/>
</dbReference>
<feature type="signal peptide" evidence="2">
    <location>
        <begin position="1"/>
        <end position="23"/>
    </location>
</feature>
<feature type="domain" description="Right handed beta helix" evidence="3">
    <location>
        <begin position="97"/>
        <end position="218"/>
    </location>
</feature>
<organism evidence="4 5">
    <name type="scientific">Hoeflea poritis</name>
    <dbReference type="NCBI Taxonomy" id="2993659"/>
    <lineage>
        <taxon>Bacteria</taxon>
        <taxon>Pseudomonadati</taxon>
        <taxon>Pseudomonadota</taxon>
        <taxon>Alphaproteobacteria</taxon>
        <taxon>Hyphomicrobiales</taxon>
        <taxon>Rhizobiaceae</taxon>
        <taxon>Hoeflea</taxon>
    </lineage>
</organism>
<keyword evidence="2" id="KW-0732">Signal</keyword>
<keyword evidence="1" id="KW-0677">Repeat</keyword>
<evidence type="ECO:0000256" key="1">
    <source>
        <dbReference type="ARBA" id="ARBA00022737"/>
    </source>
</evidence>
<name>A0ABT4VG84_9HYPH</name>
<dbReference type="PANTHER" id="PTHR22990:SF15">
    <property type="entry name" value="F-BOX ONLY PROTEIN 10"/>
    <property type="match status" value="1"/>
</dbReference>
<reference evidence="4" key="1">
    <citation type="submission" date="2022-11" db="EMBL/GenBank/DDBJ databases">
        <title>Hoeflea poritis sp. nov., isolated from scleractinian coral Porites lutea.</title>
        <authorList>
            <person name="Zhang G."/>
            <person name="Wei Q."/>
            <person name="Cai L."/>
        </authorList>
    </citation>
    <scope>NUCLEOTIDE SEQUENCE</scope>
    <source>
        <strain evidence="4">E7-10</strain>
    </source>
</reference>
<dbReference type="SMART" id="SM00710">
    <property type="entry name" value="PbH1"/>
    <property type="match status" value="6"/>
</dbReference>
<keyword evidence="5" id="KW-1185">Reference proteome</keyword>
<evidence type="ECO:0000313" key="4">
    <source>
        <dbReference type="EMBL" id="MDA4843710.1"/>
    </source>
</evidence>
<dbReference type="Pfam" id="PF13229">
    <property type="entry name" value="Beta_helix"/>
    <property type="match status" value="1"/>
</dbReference>
<dbReference type="InterPro" id="IPR051550">
    <property type="entry name" value="SCF-Subunits/Alg-Epimerases"/>
</dbReference>
<dbReference type="EMBL" id="JAPJZH010000001">
    <property type="protein sequence ID" value="MDA4843710.1"/>
    <property type="molecule type" value="Genomic_DNA"/>
</dbReference>
<accession>A0ABT4VG84</accession>
<evidence type="ECO:0000256" key="2">
    <source>
        <dbReference type="SAM" id="SignalP"/>
    </source>
</evidence>
<dbReference type="InterPro" id="IPR006626">
    <property type="entry name" value="PbH1"/>
</dbReference>
<protein>
    <submittedName>
        <fullName evidence="4">Right-handed parallel beta-helix repeat-containing protein</fullName>
    </submittedName>
</protein>
<dbReference type="InterPro" id="IPR039448">
    <property type="entry name" value="Beta_helix"/>
</dbReference>
<sequence>MSCKFCVFSTLPLLFVLTTAAIATDDIHVVPGPNAAEELQEALITAEPGSTISLAEGTFNLSDGLSLDVPDVTVRGAGMGRTVLSFGDQKAGGEGFLITSDNITLEDFAVLNARGDGIKSKGADQISYRRIRVEWTGGPNEKNGAYGIYPVESKNVLVEDSVVRGASDAGIYVGQSENIVVRNSTAEYNVAGIEIENSKFADVYGNTVTRNTGGILVFDLPNLPVMGGHSVRVFKNRVIDNDTPNFAPEGNIVGMVAKGTGIMVMANRNVHVFDNVLKNNGTVHVLIATYPNEFDDDNYVPHPRGVLVRDNTYGEGGAEPDGEVGKIISDVTGKPVPDIVWDGVVPLTEWLSWTAAEDRIYINETDGTTFANLLMIQNTLYPWSTSPDRDIADYAGALPEPKEVALPQLQGQ</sequence>
<dbReference type="InterPro" id="IPR011050">
    <property type="entry name" value="Pectin_lyase_fold/virulence"/>
</dbReference>
<dbReference type="InterPro" id="IPR022442">
    <property type="entry name" value="SO_2930-like_dom"/>
</dbReference>
<dbReference type="InterPro" id="IPR012334">
    <property type="entry name" value="Pectin_lyas_fold"/>
</dbReference>
<proteinExistence type="predicted"/>
<gene>
    <name evidence="4" type="ORF">OOZ53_00010</name>
</gene>
<evidence type="ECO:0000313" key="5">
    <source>
        <dbReference type="Proteomes" id="UP001148313"/>
    </source>
</evidence>
<dbReference type="SUPFAM" id="SSF51126">
    <property type="entry name" value="Pectin lyase-like"/>
    <property type="match status" value="1"/>
</dbReference>
<comment type="caution">
    <text evidence="4">The sequence shown here is derived from an EMBL/GenBank/DDBJ whole genome shotgun (WGS) entry which is preliminary data.</text>
</comment>
<dbReference type="PANTHER" id="PTHR22990">
    <property type="entry name" value="F-BOX ONLY PROTEIN"/>
    <property type="match status" value="1"/>
</dbReference>
<feature type="chain" id="PRO_5046743075" evidence="2">
    <location>
        <begin position="24"/>
        <end position="412"/>
    </location>
</feature>
<evidence type="ECO:0000259" key="3">
    <source>
        <dbReference type="Pfam" id="PF13229"/>
    </source>
</evidence>
<dbReference type="NCBIfam" id="TIGR03805">
    <property type="entry name" value="beta_helix_1"/>
    <property type="match status" value="1"/>
</dbReference>
<dbReference type="Proteomes" id="UP001148313">
    <property type="component" value="Unassembled WGS sequence"/>
</dbReference>